<feature type="transmembrane region" description="Helical" evidence="6">
    <location>
        <begin position="492"/>
        <end position="517"/>
    </location>
</feature>
<organism evidence="7 8">
    <name type="scientific">Meridianimarinicoccus marinus</name>
    <dbReference type="NCBI Taxonomy" id="3231483"/>
    <lineage>
        <taxon>Bacteria</taxon>
        <taxon>Pseudomonadati</taxon>
        <taxon>Pseudomonadota</taxon>
        <taxon>Alphaproteobacteria</taxon>
        <taxon>Rhodobacterales</taxon>
        <taxon>Paracoccaceae</taxon>
        <taxon>Meridianimarinicoccus</taxon>
    </lineage>
</organism>
<feature type="transmembrane region" description="Helical" evidence="6">
    <location>
        <begin position="78"/>
        <end position="103"/>
    </location>
</feature>
<keyword evidence="5 6" id="KW-0472">Membrane</keyword>
<dbReference type="PANTHER" id="PTHR11101">
    <property type="entry name" value="PHOSPHATE TRANSPORTER"/>
    <property type="match status" value="1"/>
</dbReference>
<protein>
    <recommendedName>
        <fullName evidence="6">Phosphate transporter</fullName>
    </recommendedName>
</protein>
<sequence>MKIRDFLKIESAADLSRSEVGRLGTAILFIVAVMIYAGTKFAHVEQSYLLVAAAVIGAYMALNIGANDVANNVGPAVGSFALTLTGAIVIAAVFEAAGAIIAGGDVVKTVKKGIIDPADIPDSITFVWVMMGALLGAAIWLNLATWLGAPVSTTHSIVGGVMGAGIAAAGWDIVNWDSMAKIALSWVISPVTGGIIAALTLYSLKRLVFFKNDPLEAAKSVVPVMIAIMAWAFTTYLCLKGIAKIVSISFPMALLLGLVAALLTWVVVAPMIRRAVPRLTRDRDGVNRLFTLPLIFAAALLSFAHGANDVANAVGPLAGIVDVLTEGEGGSSVSIPLWVMGIGALGISVGLALFGPKLIRTVGSEITELDRSRAFCIALSAAITVIIASQLGMPISSTHVALGAVFGVGFLREFLEKRMHSVVENVLAQHRGDPHFDEVERVLRDFENMPPEAKSDLLDRMKQMGAEAVITKAQRKELRQALKRQLVKRSSLLKIVSAWIITVPVAAFLAGLFFYALRGMMLP</sequence>
<feature type="transmembrane region" description="Helical" evidence="6">
    <location>
        <begin position="123"/>
        <end position="144"/>
    </location>
</feature>
<feature type="transmembrane region" description="Helical" evidence="6">
    <location>
        <begin position="374"/>
        <end position="393"/>
    </location>
</feature>
<comment type="subcellular location">
    <subcellularLocation>
        <location evidence="1 6">Membrane</location>
        <topology evidence="1 6">Multi-pass membrane protein</topology>
    </subcellularLocation>
</comment>
<reference evidence="7 8" key="1">
    <citation type="submission" date="2024-07" db="EMBL/GenBank/DDBJ databases">
        <authorList>
            <person name="Kang M."/>
        </authorList>
    </citation>
    <scope>NUCLEOTIDE SEQUENCE [LARGE SCALE GENOMIC DNA]</scope>
    <source>
        <strain evidence="7 8">DFM31</strain>
    </source>
</reference>
<dbReference type="EMBL" id="JBFBVU010000008">
    <property type="protein sequence ID" value="MEV8466835.1"/>
    <property type="molecule type" value="Genomic_DNA"/>
</dbReference>
<feature type="transmembrane region" description="Helical" evidence="6">
    <location>
        <begin position="335"/>
        <end position="354"/>
    </location>
</feature>
<evidence type="ECO:0000256" key="5">
    <source>
        <dbReference type="ARBA" id="ARBA00023136"/>
    </source>
</evidence>
<feature type="transmembrane region" description="Helical" evidence="6">
    <location>
        <begin position="182"/>
        <end position="202"/>
    </location>
</feature>
<evidence type="ECO:0000313" key="7">
    <source>
        <dbReference type="EMBL" id="MEV8466835.1"/>
    </source>
</evidence>
<accession>A0ABV3L5J0</accession>
<dbReference type="PANTHER" id="PTHR11101:SF80">
    <property type="entry name" value="PHOSPHATE TRANSPORTER"/>
    <property type="match status" value="1"/>
</dbReference>
<feature type="transmembrane region" description="Helical" evidence="6">
    <location>
        <begin position="248"/>
        <end position="268"/>
    </location>
</feature>
<gene>
    <name evidence="7" type="ORF">AB0T83_08605</name>
</gene>
<dbReference type="InterPro" id="IPR001204">
    <property type="entry name" value="Phos_transporter"/>
</dbReference>
<evidence type="ECO:0000256" key="4">
    <source>
        <dbReference type="ARBA" id="ARBA00022989"/>
    </source>
</evidence>
<evidence type="ECO:0000256" key="3">
    <source>
        <dbReference type="ARBA" id="ARBA00022692"/>
    </source>
</evidence>
<keyword evidence="4 6" id="KW-1133">Transmembrane helix</keyword>
<evidence type="ECO:0000256" key="2">
    <source>
        <dbReference type="ARBA" id="ARBA00022448"/>
    </source>
</evidence>
<evidence type="ECO:0000256" key="6">
    <source>
        <dbReference type="RuleBase" id="RU363058"/>
    </source>
</evidence>
<keyword evidence="3 6" id="KW-0812">Transmembrane</keyword>
<comment type="caution">
    <text evidence="7">The sequence shown here is derived from an EMBL/GenBank/DDBJ whole genome shotgun (WGS) entry which is preliminary data.</text>
</comment>
<evidence type="ECO:0000313" key="8">
    <source>
        <dbReference type="Proteomes" id="UP001553161"/>
    </source>
</evidence>
<dbReference type="RefSeq" id="WP_366192623.1">
    <property type="nucleotide sequence ID" value="NZ_JBFBVU010000008.1"/>
</dbReference>
<keyword evidence="2 6" id="KW-0813">Transport</keyword>
<dbReference type="Proteomes" id="UP001553161">
    <property type="component" value="Unassembled WGS sequence"/>
</dbReference>
<comment type="similarity">
    <text evidence="6">Belongs to the inorganic phosphate transporter (PiT) (TC 2.A.20) family.</text>
</comment>
<name>A0ABV3L5J0_9RHOB</name>
<feature type="transmembrane region" description="Helical" evidence="6">
    <location>
        <begin position="289"/>
        <end position="307"/>
    </location>
</feature>
<feature type="transmembrane region" description="Helical" evidence="6">
    <location>
        <begin position="20"/>
        <end position="42"/>
    </location>
</feature>
<proteinExistence type="inferred from homology"/>
<keyword evidence="8" id="KW-1185">Reference proteome</keyword>
<keyword evidence="6" id="KW-0592">Phosphate transport</keyword>
<feature type="transmembrane region" description="Helical" evidence="6">
    <location>
        <begin position="222"/>
        <end position="242"/>
    </location>
</feature>
<dbReference type="Pfam" id="PF01384">
    <property type="entry name" value="PHO4"/>
    <property type="match status" value="1"/>
</dbReference>
<feature type="transmembrane region" description="Helical" evidence="6">
    <location>
        <begin position="48"/>
        <end position="66"/>
    </location>
</feature>
<feature type="transmembrane region" description="Helical" evidence="6">
    <location>
        <begin position="156"/>
        <end position="176"/>
    </location>
</feature>
<evidence type="ECO:0000256" key="1">
    <source>
        <dbReference type="ARBA" id="ARBA00004141"/>
    </source>
</evidence>